<feature type="transmembrane region" description="Helical" evidence="18">
    <location>
        <begin position="138"/>
        <end position="156"/>
    </location>
</feature>
<dbReference type="InterPro" id="IPR004481">
    <property type="entry name" value="K/Na/Ca-exchanger"/>
</dbReference>
<keyword evidence="16" id="KW-0739">Sodium transport</keyword>
<keyword evidence="9" id="KW-0106">Calcium</keyword>
<dbReference type="GeneID" id="119737286"/>
<evidence type="ECO:0000256" key="6">
    <source>
        <dbReference type="ARBA" id="ARBA00022568"/>
    </source>
</evidence>
<dbReference type="PANTHER" id="PTHR10846:SF73">
    <property type="entry name" value="SODIUM_CALCIUM EXCHANGER MEMBRANE REGION DOMAIN-CONTAINING PROTEIN"/>
    <property type="match status" value="1"/>
</dbReference>
<protein>
    <recommendedName>
        <fullName evidence="19">Sodium/calcium exchanger membrane region domain-containing protein</fullName>
    </recommendedName>
</protein>
<keyword evidence="6" id="KW-0109">Calcium transport</keyword>
<evidence type="ECO:0000256" key="1">
    <source>
        <dbReference type="ARBA" id="ARBA00004141"/>
    </source>
</evidence>
<feature type="transmembrane region" description="Helical" evidence="18">
    <location>
        <begin position="466"/>
        <end position="489"/>
    </location>
</feature>
<evidence type="ECO:0000313" key="21">
    <source>
        <dbReference type="Proteomes" id="UP000887568"/>
    </source>
</evidence>
<keyword evidence="12 18" id="KW-1133">Transmembrane helix</keyword>
<evidence type="ECO:0000256" key="4">
    <source>
        <dbReference type="ARBA" id="ARBA00022449"/>
    </source>
</evidence>
<keyword evidence="21" id="KW-1185">Reference proteome</keyword>
<dbReference type="NCBIfam" id="TIGR00367">
    <property type="entry name" value="calcium/sodium antiporter"/>
    <property type="match status" value="1"/>
</dbReference>
<keyword evidence="15 18" id="KW-0472">Membrane</keyword>
<keyword evidence="11" id="KW-0630">Potassium</keyword>
<evidence type="ECO:0000256" key="14">
    <source>
        <dbReference type="ARBA" id="ARBA00023065"/>
    </source>
</evidence>
<dbReference type="PRINTS" id="PR01259">
    <property type="entry name" value="NACAEXCHNGR"/>
</dbReference>
<dbReference type="OrthoDB" id="2127281at2759"/>
<keyword evidence="4" id="KW-0050">Antiport</keyword>
<evidence type="ECO:0000256" key="11">
    <source>
        <dbReference type="ARBA" id="ARBA00022958"/>
    </source>
</evidence>
<dbReference type="Pfam" id="PF01699">
    <property type="entry name" value="Na_Ca_ex"/>
    <property type="match status" value="2"/>
</dbReference>
<evidence type="ECO:0000256" key="9">
    <source>
        <dbReference type="ARBA" id="ARBA00022837"/>
    </source>
</evidence>
<feature type="transmembrane region" description="Helical" evidence="18">
    <location>
        <begin position="509"/>
        <end position="529"/>
    </location>
</feature>
<dbReference type="GO" id="GO:0005886">
    <property type="term" value="C:plasma membrane"/>
    <property type="evidence" value="ECO:0007669"/>
    <property type="project" value="TreeGrafter"/>
</dbReference>
<organism evidence="20 21">
    <name type="scientific">Patiria miniata</name>
    <name type="common">Bat star</name>
    <name type="synonym">Asterina miniata</name>
    <dbReference type="NCBI Taxonomy" id="46514"/>
    <lineage>
        <taxon>Eukaryota</taxon>
        <taxon>Metazoa</taxon>
        <taxon>Echinodermata</taxon>
        <taxon>Eleutherozoa</taxon>
        <taxon>Asterozoa</taxon>
        <taxon>Asteroidea</taxon>
        <taxon>Valvatacea</taxon>
        <taxon>Valvatida</taxon>
        <taxon>Asterinidae</taxon>
        <taxon>Patiria</taxon>
    </lineage>
</organism>
<feature type="domain" description="Sodium/calcium exchanger membrane region" evidence="19">
    <location>
        <begin position="402"/>
        <end position="549"/>
    </location>
</feature>
<feature type="transmembrane region" description="Helical" evidence="18">
    <location>
        <begin position="241"/>
        <end position="260"/>
    </location>
</feature>
<keyword evidence="8" id="KW-0732">Signal</keyword>
<dbReference type="InterPro" id="IPR004837">
    <property type="entry name" value="NaCa_Exmemb"/>
</dbReference>
<evidence type="ECO:0000256" key="16">
    <source>
        <dbReference type="ARBA" id="ARBA00023201"/>
    </source>
</evidence>
<keyword evidence="10" id="KW-0769">Symport</keyword>
<dbReference type="Gene3D" id="1.20.1420.30">
    <property type="entry name" value="NCX, central ion-binding region"/>
    <property type="match status" value="2"/>
</dbReference>
<evidence type="ECO:0000259" key="19">
    <source>
        <dbReference type="Pfam" id="PF01699"/>
    </source>
</evidence>
<feature type="transmembrane region" description="Helical" evidence="18">
    <location>
        <begin position="404"/>
        <end position="431"/>
    </location>
</feature>
<feature type="region of interest" description="Disordered" evidence="17">
    <location>
        <begin position="334"/>
        <end position="354"/>
    </location>
</feature>
<evidence type="ECO:0000256" key="12">
    <source>
        <dbReference type="ARBA" id="ARBA00022989"/>
    </source>
</evidence>
<dbReference type="Proteomes" id="UP000887568">
    <property type="component" value="Unplaced"/>
</dbReference>
<feature type="transmembrane region" description="Helical" evidence="18">
    <location>
        <begin position="536"/>
        <end position="554"/>
    </location>
</feature>
<dbReference type="GO" id="GO:0005262">
    <property type="term" value="F:calcium channel activity"/>
    <property type="evidence" value="ECO:0007669"/>
    <property type="project" value="TreeGrafter"/>
</dbReference>
<feature type="transmembrane region" description="Helical" evidence="18">
    <location>
        <begin position="44"/>
        <end position="66"/>
    </location>
</feature>
<feature type="transmembrane region" description="Helical" evidence="18">
    <location>
        <begin position="266"/>
        <end position="285"/>
    </location>
</feature>
<reference evidence="20" key="1">
    <citation type="submission" date="2022-11" db="UniProtKB">
        <authorList>
            <consortium name="EnsemblMetazoa"/>
        </authorList>
    </citation>
    <scope>IDENTIFICATION</scope>
</reference>
<dbReference type="PANTHER" id="PTHR10846">
    <property type="entry name" value="SODIUM/POTASSIUM/CALCIUM EXCHANGER"/>
    <property type="match status" value="1"/>
</dbReference>
<dbReference type="FunFam" id="1.20.1420.30:FF:000009">
    <property type="entry name" value="sodium/potassium/calcium exchanger 5 isoform X2"/>
    <property type="match status" value="1"/>
</dbReference>
<dbReference type="InterPro" id="IPR004836">
    <property type="entry name" value="Na_Ca_Ex"/>
</dbReference>
<evidence type="ECO:0000256" key="17">
    <source>
        <dbReference type="SAM" id="MobiDB-lite"/>
    </source>
</evidence>
<name>A0A914AVB7_PATMI</name>
<feature type="transmembrane region" description="Helical" evidence="18">
    <location>
        <begin position="437"/>
        <end position="459"/>
    </location>
</feature>
<dbReference type="GO" id="GO:0008273">
    <property type="term" value="F:calcium, potassium:sodium antiporter activity"/>
    <property type="evidence" value="ECO:0007669"/>
    <property type="project" value="TreeGrafter"/>
</dbReference>
<accession>A0A914AVB7</accession>
<feature type="transmembrane region" description="Helical" evidence="18">
    <location>
        <begin position="206"/>
        <end position="229"/>
    </location>
</feature>
<feature type="transmembrane region" description="Helical" evidence="18">
    <location>
        <begin position="177"/>
        <end position="200"/>
    </location>
</feature>
<feature type="domain" description="Sodium/calcium exchanger membrane region" evidence="19">
    <location>
        <begin position="143"/>
        <end position="284"/>
    </location>
</feature>
<evidence type="ECO:0000256" key="10">
    <source>
        <dbReference type="ARBA" id="ARBA00022847"/>
    </source>
</evidence>
<keyword evidence="14" id="KW-0406">Ion transport</keyword>
<keyword evidence="7 18" id="KW-0812">Transmembrane</keyword>
<evidence type="ECO:0000256" key="18">
    <source>
        <dbReference type="SAM" id="Phobius"/>
    </source>
</evidence>
<dbReference type="RefSeq" id="XP_038067434.1">
    <property type="nucleotide sequence ID" value="XM_038211506.1"/>
</dbReference>
<proteinExistence type="inferred from homology"/>
<evidence type="ECO:0000256" key="8">
    <source>
        <dbReference type="ARBA" id="ARBA00022729"/>
    </source>
</evidence>
<evidence type="ECO:0000256" key="2">
    <source>
        <dbReference type="ARBA" id="ARBA00005364"/>
    </source>
</evidence>
<dbReference type="AlphaFoldDB" id="A0A914AVB7"/>
<evidence type="ECO:0000256" key="15">
    <source>
        <dbReference type="ARBA" id="ARBA00023136"/>
    </source>
</evidence>
<keyword evidence="13" id="KW-0915">Sodium</keyword>
<dbReference type="GO" id="GO:0006874">
    <property type="term" value="P:intracellular calcium ion homeostasis"/>
    <property type="evidence" value="ECO:0007669"/>
    <property type="project" value="TreeGrafter"/>
</dbReference>
<evidence type="ECO:0000256" key="7">
    <source>
        <dbReference type="ARBA" id="ARBA00022692"/>
    </source>
</evidence>
<evidence type="ECO:0000256" key="5">
    <source>
        <dbReference type="ARBA" id="ARBA00022538"/>
    </source>
</evidence>
<dbReference type="EnsemblMetazoa" id="XM_038211506.1">
    <property type="protein sequence ID" value="XP_038067434.1"/>
    <property type="gene ID" value="LOC119737286"/>
</dbReference>
<evidence type="ECO:0000256" key="3">
    <source>
        <dbReference type="ARBA" id="ARBA00022448"/>
    </source>
</evidence>
<evidence type="ECO:0000313" key="20">
    <source>
        <dbReference type="EnsemblMetazoa" id="XP_038067434.1"/>
    </source>
</evidence>
<keyword evidence="5" id="KW-0633">Potassium transport</keyword>
<evidence type="ECO:0000256" key="13">
    <source>
        <dbReference type="ARBA" id="ARBA00023053"/>
    </source>
</evidence>
<sequence length="573" mass="62809">MAHVAAGFLTVSKHRFSIVESAGPLFPDMSRFHRYRVWRAASVVHLYFSLSCLALVAALALLALGIEDLDYRLHGDIPDHRVSRRDTDGENAAASPLDLAAIHDKNVSPALDVNCTPPSIDNFPPNLMSWEVLRHGGFLINLAAVFYMFGILALVCDNYFMSSLEILCADLHLSEDVAGASFMAIGGSAPELFTSIFGVFIAKGNIGVGTVIGSAVFNILCVIGLCGVLAGQIVYLSRWPLARDFLWYVLTVIGLVLVIWDNVVHWWESMIFIIVYIAYLIFLYFDPPIKRYMESYSGCQTDHDREGDDVTSSDLTSSGAETTPIVVDQKLQTSSFGADDNDNSGKTAPDEKLQETEVNPLSPFLIPDGCCKRFLWFVGFPPSFLFYLTIPNCSLKRWRKWYPVTFVVALAWIGAVTYLLVWMVTILGYAFHVPDSVMGLTLVAAGSSTPDTILSVIAARNGYGDMAICHSIGSNIFDILLGLGLPWFLHSAAVQQGQPVPTYSDGLTIIAAMLLATVVVSLIIIKLSSFKLNKKIGVVLIVFYVAFLIPAILLEMNVLVKGLTLPQCPRKGE</sequence>
<dbReference type="OMA" id="THHNHER"/>
<dbReference type="InterPro" id="IPR044880">
    <property type="entry name" value="NCX_ion-bd_dom_sf"/>
</dbReference>
<keyword evidence="3" id="KW-0813">Transport</keyword>
<dbReference type="GO" id="GO:0015293">
    <property type="term" value="F:symporter activity"/>
    <property type="evidence" value="ECO:0007669"/>
    <property type="project" value="UniProtKB-KW"/>
</dbReference>
<comment type="subcellular location">
    <subcellularLocation>
        <location evidence="1">Membrane</location>
        <topology evidence="1">Multi-pass membrane protein</topology>
    </subcellularLocation>
</comment>
<comment type="similarity">
    <text evidence="2">Belongs to the Ca(2+):cation antiporter (CaCA) (TC 2.A.19) family. SLC24A subfamily.</text>
</comment>